<dbReference type="EMBL" id="CP016786">
    <property type="protein sequence ID" value="ASW44515.1"/>
    <property type="molecule type" value="Genomic_DNA"/>
</dbReference>
<dbReference type="Proteomes" id="UP000264883">
    <property type="component" value="Chromosome"/>
</dbReference>
<dbReference type="PANTHER" id="PTHR39179">
    <property type="entry name" value="SPORE COAT PROTEIN I"/>
    <property type="match status" value="1"/>
</dbReference>
<sequence>MNVFELKEYLERKNIIVKECKLTSYKIENKEDVFRQIDNIIYFQRSVGAYKENLLPRIRASIGKELEEYKSQVILVERYIKNLQNKKNSNKIDDYIKSKEKEILYKAQISLKHIALKDYREIIERSMSNYEICLGRVDESNLVLEDNKIIVGTIKYMTYNIKEHDIYSLIKRIKRKDIDISFQEIIDYYIVKEGLKETSRKYLEGLSNYPNEQLKVFKRYIEGKYDLREEDILELIYKAEILDNKYSITNGRGYNE</sequence>
<dbReference type="OrthoDB" id="1928514at2"/>
<organism evidence="1 2">
    <name type="scientific">Clostridium isatidis</name>
    <dbReference type="NCBI Taxonomy" id="182773"/>
    <lineage>
        <taxon>Bacteria</taxon>
        <taxon>Bacillati</taxon>
        <taxon>Bacillota</taxon>
        <taxon>Clostridia</taxon>
        <taxon>Eubacteriales</taxon>
        <taxon>Clostridiaceae</taxon>
        <taxon>Clostridium</taxon>
    </lineage>
</organism>
<keyword evidence="2" id="KW-1185">Reference proteome</keyword>
<gene>
    <name evidence="1" type="ORF">BEN51_11545</name>
</gene>
<evidence type="ECO:0000313" key="2">
    <source>
        <dbReference type="Proteomes" id="UP000264883"/>
    </source>
</evidence>
<dbReference type="PANTHER" id="PTHR39179:SF1">
    <property type="entry name" value="SPORE COAT PROTEIN I"/>
    <property type="match status" value="1"/>
</dbReference>
<evidence type="ECO:0000313" key="1">
    <source>
        <dbReference type="EMBL" id="ASW44515.1"/>
    </source>
</evidence>
<dbReference type="AlphaFoldDB" id="A0A343JG57"/>
<dbReference type="KEGG" id="cia:BEN51_11545"/>
<dbReference type="InterPro" id="IPR047175">
    <property type="entry name" value="CotS-like"/>
</dbReference>
<reference evidence="1 2" key="1">
    <citation type="submission" date="2016-08" db="EMBL/GenBank/DDBJ databases">
        <title>Complete Genome Sequence Of The Indigo Reducing Clostridium isatidis DSM15098.</title>
        <authorList>
            <person name="Little G.T."/>
            <person name="Minton N.P."/>
        </authorList>
    </citation>
    <scope>NUCLEOTIDE SEQUENCE [LARGE SCALE GENOMIC DNA]</scope>
    <source>
        <strain evidence="1 2">DSM 15098</strain>
    </source>
</reference>
<proteinExistence type="predicted"/>
<dbReference type="Gene3D" id="3.90.1200.10">
    <property type="match status" value="1"/>
</dbReference>
<accession>A0A343JG57</accession>
<protein>
    <recommendedName>
        <fullName evidence="3">Spore coat protein</fullName>
    </recommendedName>
</protein>
<evidence type="ECO:0008006" key="3">
    <source>
        <dbReference type="Google" id="ProtNLM"/>
    </source>
</evidence>
<dbReference type="GO" id="GO:0042601">
    <property type="term" value="C:endospore-forming forespore"/>
    <property type="evidence" value="ECO:0007669"/>
    <property type="project" value="TreeGrafter"/>
</dbReference>
<name>A0A343JG57_9CLOT</name>